<name>A0A2A5C8U1_9GAMM</name>
<accession>A0A2A5C8U1</accession>
<evidence type="ECO:0000256" key="1">
    <source>
        <dbReference type="ARBA" id="ARBA00004141"/>
    </source>
</evidence>
<feature type="transmembrane region" description="Helical" evidence="6">
    <location>
        <begin position="56"/>
        <end position="76"/>
    </location>
</feature>
<dbReference type="Pfam" id="PF03600">
    <property type="entry name" value="CitMHS"/>
    <property type="match status" value="1"/>
</dbReference>
<evidence type="ECO:0000256" key="5">
    <source>
        <dbReference type="ARBA" id="ARBA00023136"/>
    </source>
</evidence>
<feature type="domain" description="Dicarboxylate carrier MatC N-terminal" evidence="8">
    <location>
        <begin position="1"/>
        <end position="148"/>
    </location>
</feature>
<evidence type="ECO:0000256" key="2">
    <source>
        <dbReference type="ARBA" id="ARBA00022448"/>
    </source>
</evidence>
<keyword evidence="2" id="KW-0813">Transport</keyword>
<gene>
    <name evidence="9" type="ORF">COA71_12550</name>
</gene>
<comment type="caution">
    <text evidence="9">The sequence shown here is derived from an EMBL/GenBank/DDBJ whole genome shotgun (WGS) entry which is preliminary data.</text>
</comment>
<dbReference type="InterPro" id="IPR009827">
    <property type="entry name" value="MatC_N"/>
</dbReference>
<reference evidence="10" key="1">
    <citation type="submission" date="2017-08" db="EMBL/GenBank/DDBJ databases">
        <title>A dynamic microbial community with high functional redundancy inhabits the cold, oxic subseafloor aquifer.</title>
        <authorList>
            <person name="Tully B.J."/>
            <person name="Wheat C.G."/>
            <person name="Glazer B.T."/>
            <person name="Huber J.A."/>
        </authorList>
    </citation>
    <scope>NUCLEOTIDE SEQUENCE [LARGE SCALE GENOMIC DNA]</scope>
</reference>
<feature type="transmembrane region" description="Helical" evidence="6">
    <location>
        <begin position="389"/>
        <end position="412"/>
    </location>
</feature>
<feature type="transmembrane region" description="Helical" evidence="6">
    <location>
        <begin position="96"/>
        <end position="120"/>
    </location>
</feature>
<evidence type="ECO:0000256" key="3">
    <source>
        <dbReference type="ARBA" id="ARBA00022692"/>
    </source>
</evidence>
<keyword evidence="4 6" id="KW-1133">Transmembrane helix</keyword>
<dbReference type="GO" id="GO:0016020">
    <property type="term" value="C:membrane"/>
    <property type="evidence" value="ECO:0007669"/>
    <property type="project" value="UniProtKB-SubCell"/>
</dbReference>
<evidence type="ECO:0000259" key="8">
    <source>
        <dbReference type="Pfam" id="PF07158"/>
    </source>
</evidence>
<dbReference type="Proteomes" id="UP000228987">
    <property type="component" value="Unassembled WGS sequence"/>
</dbReference>
<evidence type="ECO:0000313" key="10">
    <source>
        <dbReference type="Proteomes" id="UP000228987"/>
    </source>
</evidence>
<evidence type="ECO:0000313" key="9">
    <source>
        <dbReference type="EMBL" id="PCJ39995.1"/>
    </source>
</evidence>
<dbReference type="EMBL" id="NVWI01000011">
    <property type="protein sequence ID" value="PCJ39995.1"/>
    <property type="molecule type" value="Genomic_DNA"/>
</dbReference>
<dbReference type="InterPro" id="IPR004680">
    <property type="entry name" value="Cit_transptr-like_dom"/>
</dbReference>
<comment type="subcellular location">
    <subcellularLocation>
        <location evidence="1">Membrane</location>
        <topology evidence="1">Multi-pass membrane protein</topology>
    </subcellularLocation>
</comment>
<dbReference type="Pfam" id="PF07158">
    <property type="entry name" value="MatC_N"/>
    <property type="match status" value="1"/>
</dbReference>
<feature type="transmembrane region" description="Helical" evidence="6">
    <location>
        <begin position="269"/>
        <end position="287"/>
    </location>
</feature>
<feature type="transmembrane region" description="Helical" evidence="6">
    <location>
        <begin position="28"/>
        <end position="49"/>
    </location>
</feature>
<dbReference type="GO" id="GO:0055085">
    <property type="term" value="P:transmembrane transport"/>
    <property type="evidence" value="ECO:0007669"/>
    <property type="project" value="InterPro"/>
</dbReference>
<keyword evidence="3 6" id="KW-0812">Transmembrane</keyword>
<evidence type="ECO:0000256" key="4">
    <source>
        <dbReference type="ARBA" id="ARBA00022989"/>
    </source>
</evidence>
<evidence type="ECO:0000259" key="7">
    <source>
        <dbReference type="Pfam" id="PF03600"/>
    </source>
</evidence>
<feature type="transmembrane region" description="Helical" evidence="6">
    <location>
        <begin position="132"/>
        <end position="154"/>
    </location>
</feature>
<evidence type="ECO:0000256" key="6">
    <source>
        <dbReference type="SAM" id="Phobius"/>
    </source>
</evidence>
<protein>
    <submittedName>
        <fullName evidence="9">C4-dicarboxylate ABC transporter</fullName>
    </submittedName>
</protein>
<feature type="transmembrane region" description="Helical" evidence="6">
    <location>
        <begin position="224"/>
        <end position="257"/>
    </location>
</feature>
<feature type="transmembrane region" description="Helical" evidence="6">
    <location>
        <begin position="308"/>
        <end position="335"/>
    </location>
</feature>
<keyword evidence="5 6" id="KW-0472">Membrane</keyword>
<sequence>MSLAWLSVSALVLAVTLSCTTAVNIGVLSMSLALIIGVFFADMSPAMVLNGFPVSLFTTLLGVTLLFSIANSNGTLERVTGRAVALCRGHAGMLPIMFFMVGFGIATIGAGATPASALLAPPAMAIAGRAKIPPLVMAIMAGNGVLAGTLSPFAPTGIVAHGVMEQIGLGGVEWYTFGFNAFAHALVGFAGFFLFGGGKLFKSSAQTVALDAQDMAVMERQHWLTIAGIVTLIILVAGFSYDVGMVALIIATILILLRTVDESAAIKGIPWNVILMVTGVTVLITLLRETEGLDLIINGIAAVATEGTINPIVAFTAGIISVYSSTSGVVLPAFLPMVPALAEQLGGMDPLKIAWSMNVSASLVDLSSLSTVGALYIASAPAGTDTRKFFNALLAWGMSMAVVGAILCKIMFG</sequence>
<feature type="transmembrane region" description="Helical" evidence="6">
    <location>
        <begin position="174"/>
        <end position="195"/>
    </location>
</feature>
<feature type="domain" description="Citrate transporter-like" evidence="7">
    <location>
        <begin position="244"/>
        <end position="412"/>
    </location>
</feature>
<dbReference type="AlphaFoldDB" id="A0A2A5C8U1"/>
<proteinExistence type="predicted"/>
<organism evidence="9 10">
    <name type="scientific">SAR86 cluster bacterium</name>
    <dbReference type="NCBI Taxonomy" id="2030880"/>
    <lineage>
        <taxon>Bacteria</taxon>
        <taxon>Pseudomonadati</taxon>
        <taxon>Pseudomonadota</taxon>
        <taxon>Gammaproteobacteria</taxon>
        <taxon>SAR86 cluster</taxon>
    </lineage>
</organism>
<feature type="transmembrane region" description="Helical" evidence="6">
    <location>
        <begin position="355"/>
        <end position="377"/>
    </location>
</feature>